<dbReference type="EC" id="6.1.1.16" evidence="20"/>
<keyword evidence="18" id="KW-0198">Cysteine biosynthesis</keyword>
<dbReference type="GO" id="GO:0005829">
    <property type="term" value="C:cytosol"/>
    <property type="evidence" value="ECO:0007669"/>
    <property type="project" value="TreeGrafter"/>
</dbReference>
<evidence type="ECO:0000256" key="1">
    <source>
        <dbReference type="ARBA" id="ARBA00001933"/>
    </source>
</evidence>
<organism evidence="23 24">
    <name type="scientific">Thermosulfuriphilus ammonigenes</name>
    <dbReference type="NCBI Taxonomy" id="1936021"/>
    <lineage>
        <taxon>Bacteria</taxon>
        <taxon>Pseudomonadati</taxon>
        <taxon>Thermodesulfobacteriota</taxon>
        <taxon>Thermodesulfobacteria</taxon>
        <taxon>Thermodesulfobacteriales</taxon>
        <taxon>Thermodesulfobacteriaceae</taxon>
        <taxon>Thermosulfuriphilus</taxon>
    </lineage>
</organism>
<evidence type="ECO:0000256" key="8">
    <source>
        <dbReference type="ARBA" id="ARBA00022598"/>
    </source>
</evidence>
<keyword evidence="8 20" id="KW-0436">Ligase</keyword>
<dbReference type="GO" id="GO:0006535">
    <property type="term" value="P:cysteine biosynthetic process from serine"/>
    <property type="evidence" value="ECO:0007669"/>
    <property type="project" value="InterPro"/>
</dbReference>
<evidence type="ECO:0000256" key="3">
    <source>
        <dbReference type="ARBA" id="ARBA00004962"/>
    </source>
</evidence>
<dbReference type="RefSeq" id="WP_166032520.1">
    <property type="nucleotide sequence ID" value="NZ_CP048877.1"/>
</dbReference>
<dbReference type="InterPro" id="IPR014729">
    <property type="entry name" value="Rossmann-like_a/b/a_fold"/>
</dbReference>
<keyword evidence="10" id="KW-0808">Transferase</keyword>
<sequence length="779" mass="88578">MRVRKRGNILDLVGNTPLVPIHRLNPNPRVTILAKLESKNPGGSVKDRIALSMIEAAEETGELTPEKIVIEATSGNTGIGLAMVCAVKGYRCLLVMSEGASIERRKIMQAYGAEIYLTPAEKSTDGAIEEVYARLRAEPQRYFCPDQFNNENNWRAHYYHTAPEIWEATQGKVTHIVATMGTTGTLMGLSRFFRERAPEVKVIGVEPYYGHKIQGLKNMKESYKPGIFNRRLPHRIVNVHDEEAFEMARLLAKKEGIFVGMSSGAAMAAAYNLAREIEEGLIVTIFPDGGERYLSTPLFSLTEEVPPRGPRFYNTFSRRKESFEPLNPPRVGIYSCGPTAYELAHLGLCRRVVVADILRRLLEFRGYDVCHVMNITDIDDKTIAAALKAGVSLEELTNHYTAEFLQDVDTLKAKRASYYPRAREHIEDMVEITRKLLKKGLAYVKYQSVYFDISKLPEYGKLSRVDLDRIQVGKTVDLDDYDKDSPVDFTLFKRSTLPELRHGLFYTTEWGNVRPGWHIECVAMAMKYLGETFDIHTSGTDLIFPHHENEIAIAQALTGKPLARYWLHSALVYVDGQKMSRSAGNVITLRDLLARGYTGRQVRFFLLRTHYRKPLNFSYQALEAACRALERIDSFLTRLTFIPDGPRLEGLDTAIAQLKEDFLDALDDDLNVSRALGAIFSFIHWLNPKMDKGLAPDVREKILEVFKELDQILAVMEFMERPSDPKIEELIKCREEARAKGNYAEADRLREELKKMGVEVVDAPFGPIWRLKRRPEDER</sequence>
<dbReference type="PANTHER" id="PTHR10890:SF3">
    <property type="entry name" value="CYSTEINE--TRNA LIGASE, CYTOPLASMIC"/>
    <property type="match status" value="1"/>
</dbReference>
<evidence type="ECO:0000256" key="4">
    <source>
        <dbReference type="ARBA" id="ARBA00005594"/>
    </source>
</evidence>
<reference evidence="23 24" key="1">
    <citation type="submission" date="2020-02" db="EMBL/GenBank/DDBJ databases">
        <title>Genome analysis of Thermosulfuriphilus ammonigenes ST65T, an anaerobic thermophilic chemolithoautotrophic bacterium isolated from a deep-sea hydrothermal vent.</title>
        <authorList>
            <person name="Slobodkina G."/>
            <person name="Allioux M."/>
            <person name="Merkel A."/>
            <person name="Alain K."/>
            <person name="Jebbar M."/>
            <person name="Slobodkin A."/>
        </authorList>
    </citation>
    <scope>NUCLEOTIDE SEQUENCE [LARGE SCALE GENOMIC DNA]</scope>
    <source>
        <strain evidence="23 24">ST65</strain>
    </source>
</reference>
<keyword evidence="12 20" id="KW-0547">Nucleotide-binding</keyword>
<evidence type="ECO:0000256" key="17">
    <source>
        <dbReference type="ARBA" id="ARBA00023146"/>
    </source>
</evidence>
<feature type="binding site" evidence="20">
    <location>
        <position position="550"/>
    </location>
    <ligand>
        <name>Zn(2+)</name>
        <dbReference type="ChEBI" id="CHEBI:29105"/>
    </ligand>
</feature>
<feature type="binding site" evidence="20">
    <location>
        <position position="546"/>
    </location>
    <ligand>
        <name>Zn(2+)</name>
        <dbReference type="ChEBI" id="CHEBI:29105"/>
    </ligand>
</feature>
<dbReference type="Pfam" id="PF09190">
    <property type="entry name" value="DALR_2"/>
    <property type="match status" value="1"/>
</dbReference>
<keyword evidence="14 20" id="KW-0067">ATP-binding</keyword>
<evidence type="ECO:0000256" key="12">
    <source>
        <dbReference type="ARBA" id="ARBA00022741"/>
    </source>
</evidence>
<evidence type="ECO:0000313" key="23">
    <source>
        <dbReference type="EMBL" id="QIJ72302.1"/>
    </source>
</evidence>
<dbReference type="NCBIfam" id="TIGR01136">
    <property type="entry name" value="cysKM"/>
    <property type="match status" value="1"/>
</dbReference>
<evidence type="ECO:0000313" key="24">
    <source>
        <dbReference type="Proteomes" id="UP000502179"/>
    </source>
</evidence>
<dbReference type="InterPro" id="IPR015273">
    <property type="entry name" value="Cys-tRNA-synt_Ia_DALR"/>
</dbReference>
<keyword evidence="11 20" id="KW-0479">Metal-binding</keyword>
<evidence type="ECO:0000256" key="18">
    <source>
        <dbReference type="ARBA" id="ARBA00023192"/>
    </source>
</evidence>
<dbReference type="GO" id="GO:0005524">
    <property type="term" value="F:ATP binding"/>
    <property type="evidence" value="ECO:0007669"/>
    <property type="project" value="UniProtKB-UniRule"/>
</dbReference>
<evidence type="ECO:0000256" key="6">
    <source>
        <dbReference type="ARBA" id="ARBA00011245"/>
    </source>
</evidence>
<evidence type="ECO:0000256" key="19">
    <source>
        <dbReference type="ARBA" id="ARBA00047931"/>
    </source>
</evidence>
<evidence type="ECO:0000256" key="13">
    <source>
        <dbReference type="ARBA" id="ARBA00022833"/>
    </source>
</evidence>
<dbReference type="InterPro" id="IPR056411">
    <property type="entry name" value="CysS_C"/>
</dbReference>
<evidence type="ECO:0000256" key="14">
    <source>
        <dbReference type="ARBA" id="ARBA00022840"/>
    </source>
</evidence>
<evidence type="ECO:0000256" key="11">
    <source>
        <dbReference type="ARBA" id="ARBA00022723"/>
    </source>
</evidence>
<dbReference type="InterPro" id="IPR009080">
    <property type="entry name" value="tRNAsynth_Ia_anticodon-bd"/>
</dbReference>
<keyword evidence="9" id="KW-0028">Amino-acid biosynthesis</keyword>
<dbReference type="SUPFAM" id="SSF52374">
    <property type="entry name" value="Nucleotidylyl transferase"/>
    <property type="match status" value="1"/>
</dbReference>
<keyword evidence="16 20" id="KW-0648">Protein biosynthesis</keyword>
<dbReference type="InterPro" id="IPR032678">
    <property type="entry name" value="tRNA-synt_1_cat_dom"/>
</dbReference>
<dbReference type="GO" id="GO:0006423">
    <property type="term" value="P:cysteinyl-tRNA aminoacylation"/>
    <property type="evidence" value="ECO:0007669"/>
    <property type="project" value="UniProtKB-UniRule"/>
</dbReference>
<dbReference type="Pfam" id="PF01406">
    <property type="entry name" value="tRNA-synt_1e"/>
    <property type="match status" value="1"/>
</dbReference>
<dbReference type="SUPFAM" id="SSF53686">
    <property type="entry name" value="Tryptophan synthase beta subunit-like PLP-dependent enzymes"/>
    <property type="match status" value="1"/>
</dbReference>
<comment type="pathway">
    <text evidence="3">Amino-acid biosynthesis; L-cysteine biosynthesis; L-cysteine from L-serine: step 2/2.</text>
</comment>
<proteinExistence type="inferred from homology"/>
<comment type="subunit">
    <text evidence="6 20">Monomer.</text>
</comment>
<dbReference type="FunFam" id="3.40.50.1100:FF:000006">
    <property type="entry name" value="Cysteine synthase"/>
    <property type="match status" value="1"/>
</dbReference>
<keyword evidence="13 20" id="KW-0862">Zinc</keyword>
<feature type="binding site" evidence="20">
    <location>
        <position position="336"/>
    </location>
    <ligand>
        <name>Zn(2+)</name>
        <dbReference type="ChEBI" id="CHEBI:29105"/>
    </ligand>
</feature>
<keyword evidence="15 21" id="KW-0663">Pyridoxal phosphate</keyword>
<dbReference type="Gene3D" id="1.20.120.1910">
    <property type="entry name" value="Cysteine-tRNA ligase, C-terminal anti-codon recognition domain"/>
    <property type="match status" value="1"/>
</dbReference>
<feature type="binding site" evidence="20">
    <location>
        <position position="521"/>
    </location>
    <ligand>
        <name>Zn(2+)</name>
        <dbReference type="ChEBI" id="CHEBI:29105"/>
    </ligand>
</feature>
<dbReference type="CDD" id="cd00672">
    <property type="entry name" value="CysRS_core"/>
    <property type="match status" value="1"/>
</dbReference>
<evidence type="ECO:0000256" key="15">
    <source>
        <dbReference type="ARBA" id="ARBA00022898"/>
    </source>
</evidence>
<comment type="cofactor">
    <cofactor evidence="20">
        <name>Zn(2+)</name>
        <dbReference type="ChEBI" id="CHEBI:29105"/>
    </cofactor>
    <text evidence="20">Binds 1 zinc ion per subunit.</text>
</comment>
<dbReference type="CDD" id="cd01561">
    <property type="entry name" value="CBS_like"/>
    <property type="match status" value="1"/>
</dbReference>
<dbReference type="HAMAP" id="MF_00041">
    <property type="entry name" value="Cys_tRNA_synth"/>
    <property type="match status" value="1"/>
</dbReference>
<evidence type="ECO:0000256" key="22">
    <source>
        <dbReference type="PIRSR" id="PIRSR605856-51"/>
    </source>
</evidence>
<comment type="subcellular location">
    <subcellularLocation>
        <location evidence="2 20">Cytoplasm</location>
    </subcellularLocation>
</comment>
<dbReference type="Gene3D" id="3.40.50.620">
    <property type="entry name" value="HUPs"/>
    <property type="match status" value="1"/>
</dbReference>
<dbReference type="NCBIfam" id="TIGR00435">
    <property type="entry name" value="cysS"/>
    <property type="match status" value="1"/>
</dbReference>
<dbReference type="InterPro" id="IPR001926">
    <property type="entry name" value="TrpB-like_PALP"/>
</dbReference>
<dbReference type="SUPFAM" id="SSF47323">
    <property type="entry name" value="Anticodon-binding domain of a subclass of class I aminoacyl-tRNA synthetases"/>
    <property type="match status" value="1"/>
</dbReference>
<dbReference type="Gene3D" id="3.40.50.1100">
    <property type="match status" value="2"/>
</dbReference>
<dbReference type="KEGG" id="tav:G4V39_08475"/>
<comment type="similarity">
    <text evidence="4 20">Belongs to the class-I aminoacyl-tRNA synthetase family.</text>
</comment>
<evidence type="ECO:0000256" key="2">
    <source>
        <dbReference type="ARBA" id="ARBA00004496"/>
    </source>
</evidence>
<dbReference type="PANTHER" id="PTHR10890">
    <property type="entry name" value="CYSTEINYL-TRNA SYNTHETASE"/>
    <property type="match status" value="1"/>
</dbReference>
<keyword evidence="17 20" id="KW-0030">Aminoacyl-tRNA synthetase</keyword>
<name>A0A6G7PXB7_9BACT</name>
<dbReference type="InterPro" id="IPR036052">
    <property type="entry name" value="TrpB-like_PALP_sf"/>
</dbReference>
<dbReference type="GO" id="GO:0004124">
    <property type="term" value="F:cysteine synthase activity"/>
    <property type="evidence" value="ECO:0007669"/>
    <property type="project" value="UniProtKB-EC"/>
</dbReference>
<feature type="modified residue" description="N6-(pyridoxal phosphate)lysine" evidence="22">
    <location>
        <position position="46"/>
    </location>
</feature>
<gene>
    <name evidence="20" type="primary">cysS</name>
    <name evidence="23" type="ORF">G4V39_08475</name>
</gene>
<evidence type="ECO:0000256" key="10">
    <source>
        <dbReference type="ARBA" id="ARBA00022679"/>
    </source>
</evidence>
<dbReference type="InterPro" id="IPR015803">
    <property type="entry name" value="Cys-tRNA-ligase"/>
</dbReference>
<dbReference type="EMBL" id="CP048877">
    <property type="protein sequence ID" value="QIJ72302.1"/>
    <property type="molecule type" value="Genomic_DNA"/>
</dbReference>
<dbReference type="InterPro" id="IPR005856">
    <property type="entry name" value="Cys_synth"/>
</dbReference>
<comment type="caution">
    <text evidence="20">Lacks conserved residue(s) required for the propagation of feature annotation.</text>
</comment>
<dbReference type="Proteomes" id="UP000502179">
    <property type="component" value="Chromosome"/>
</dbReference>
<dbReference type="PRINTS" id="PR00983">
    <property type="entry name" value="TRNASYNTHCYS"/>
</dbReference>
<dbReference type="Pfam" id="PF00291">
    <property type="entry name" value="PALP"/>
    <property type="match status" value="1"/>
</dbReference>
<dbReference type="SMART" id="SM00840">
    <property type="entry name" value="DALR_2"/>
    <property type="match status" value="1"/>
</dbReference>
<dbReference type="InterPro" id="IPR024909">
    <property type="entry name" value="Cys-tRNA/MSH_ligase"/>
</dbReference>
<evidence type="ECO:0000256" key="5">
    <source>
        <dbReference type="ARBA" id="ARBA00007103"/>
    </source>
</evidence>
<keyword evidence="7 20" id="KW-0963">Cytoplasm</keyword>
<evidence type="ECO:0000256" key="21">
    <source>
        <dbReference type="PIRSR" id="PIRSR605856-50"/>
    </source>
</evidence>
<comment type="catalytic activity">
    <reaction evidence="19">
        <text>O-acetyl-L-serine + hydrogen sulfide = L-cysteine + acetate</text>
        <dbReference type="Rhea" id="RHEA:14829"/>
        <dbReference type="ChEBI" id="CHEBI:29919"/>
        <dbReference type="ChEBI" id="CHEBI:30089"/>
        <dbReference type="ChEBI" id="CHEBI:35235"/>
        <dbReference type="ChEBI" id="CHEBI:58340"/>
        <dbReference type="EC" id="2.5.1.47"/>
    </reaction>
</comment>
<dbReference type="PROSITE" id="PS00901">
    <property type="entry name" value="CYS_SYNTHASE"/>
    <property type="match status" value="1"/>
</dbReference>
<evidence type="ECO:0000256" key="20">
    <source>
        <dbReference type="HAMAP-Rule" id="MF_00041"/>
    </source>
</evidence>
<dbReference type="GO" id="GO:0004817">
    <property type="term" value="F:cysteine-tRNA ligase activity"/>
    <property type="evidence" value="ECO:0007669"/>
    <property type="project" value="UniProtKB-UniRule"/>
</dbReference>
<comment type="cofactor">
    <cofactor evidence="1 21">
        <name>pyridoxal 5'-phosphate</name>
        <dbReference type="ChEBI" id="CHEBI:597326"/>
    </cofactor>
</comment>
<evidence type="ECO:0000256" key="9">
    <source>
        <dbReference type="ARBA" id="ARBA00022605"/>
    </source>
</evidence>
<dbReference type="GO" id="GO:0008270">
    <property type="term" value="F:zinc ion binding"/>
    <property type="evidence" value="ECO:0007669"/>
    <property type="project" value="UniProtKB-UniRule"/>
</dbReference>
<evidence type="ECO:0000256" key="16">
    <source>
        <dbReference type="ARBA" id="ARBA00022917"/>
    </source>
</evidence>
<accession>A0A6G7PXB7</accession>
<feature type="binding site" evidence="21">
    <location>
        <position position="76"/>
    </location>
    <ligand>
        <name>pyridoxal 5'-phosphate</name>
        <dbReference type="ChEBI" id="CHEBI:597326"/>
    </ligand>
</feature>
<protein>
    <recommendedName>
        <fullName evidence="20">Cysteine--tRNA ligase</fullName>
        <ecNumber evidence="20">6.1.1.16</ecNumber>
    </recommendedName>
    <alternativeName>
        <fullName evidence="20">Cysteinyl-tRNA synthetase</fullName>
        <shortName evidence="20">CysRS</shortName>
    </alternativeName>
</protein>
<feature type="binding site" evidence="21">
    <location>
        <begin position="181"/>
        <end position="185"/>
    </location>
    <ligand>
        <name>pyridoxal 5'-phosphate</name>
        <dbReference type="ChEBI" id="CHEBI:597326"/>
    </ligand>
</feature>
<dbReference type="Pfam" id="PF23493">
    <property type="entry name" value="CysS_C"/>
    <property type="match status" value="1"/>
</dbReference>
<keyword evidence="24" id="KW-1185">Reference proteome</keyword>
<dbReference type="AlphaFoldDB" id="A0A6G7PXB7"/>
<feature type="binding site" evidence="21">
    <location>
        <position position="262"/>
    </location>
    <ligand>
        <name>pyridoxal 5'-phosphate</name>
        <dbReference type="ChEBI" id="CHEBI:597326"/>
    </ligand>
</feature>
<evidence type="ECO:0000256" key="7">
    <source>
        <dbReference type="ARBA" id="ARBA00022490"/>
    </source>
</evidence>
<comment type="catalytic activity">
    <reaction evidence="20">
        <text>tRNA(Cys) + L-cysteine + ATP = L-cysteinyl-tRNA(Cys) + AMP + diphosphate</text>
        <dbReference type="Rhea" id="RHEA:17773"/>
        <dbReference type="Rhea" id="RHEA-COMP:9661"/>
        <dbReference type="Rhea" id="RHEA-COMP:9679"/>
        <dbReference type="ChEBI" id="CHEBI:30616"/>
        <dbReference type="ChEBI" id="CHEBI:33019"/>
        <dbReference type="ChEBI" id="CHEBI:35235"/>
        <dbReference type="ChEBI" id="CHEBI:78442"/>
        <dbReference type="ChEBI" id="CHEBI:78517"/>
        <dbReference type="ChEBI" id="CHEBI:456215"/>
        <dbReference type="EC" id="6.1.1.16"/>
    </reaction>
</comment>
<comment type="similarity">
    <text evidence="5">Belongs to the cysteine synthase/cystathionine beta-synthase family.</text>
</comment>
<dbReference type="InterPro" id="IPR001216">
    <property type="entry name" value="P-phosphate_BS"/>
</dbReference>